<comment type="similarity">
    <text evidence="1">Belongs to the LysR transcriptional regulatory family.</text>
</comment>
<evidence type="ECO:0000256" key="5">
    <source>
        <dbReference type="ARBA" id="ARBA00023163"/>
    </source>
</evidence>
<dbReference type="RefSeq" id="WP_005193328.1">
    <property type="nucleotide sequence ID" value="NZ_CP045804.1"/>
</dbReference>
<proteinExistence type="inferred from homology"/>
<dbReference type="PANTHER" id="PTHR30293:SF0">
    <property type="entry name" value="NITROGEN ASSIMILATION REGULATORY PROTEIN NAC"/>
    <property type="match status" value="1"/>
</dbReference>
<keyword evidence="5" id="KW-0804">Transcription</keyword>
<dbReference type="InterPro" id="IPR036388">
    <property type="entry name" value="WH-like_DNA-bd_sf"/>
</dbReference>
<dbReference type="InterPro" id="IPR005119">
    <property type="entry name" value="LysR_subst-bd"/>
</dbReference>
<dbReference type="InterPro" id="IPR000847">
    <property type="entry name" value="LysR_HTH_N"/>
</dbReference>
<dbReference type="GO" id="GO:0003700">
    <property type="term" value="F:DNA-binding transcription factor activity"/>
    <property type="evidence" value="ECO:0007669"/>
    <property type="project" value="InterPro"/>
</dbReference>
<accession>A0A857LSH6</accession>
<evidence type="ECO:0000256" key="2">
    <source>
        <dbReference type="ARBA" id="ARBA00023015"/>
    </source>
</evidence>
<dbReference type="SUPFAM" id="SSF46785">
    <property type="entry name" value="Winged helix' DNA-binding domain"/>
    <property type="match status" value="1"/>
</dbReference>
<dbReference type="SUPFAM" id="SSF53850">
    <property type="entry name" value="Periplasmic binding protein-like II"/>
    <property type="match status" value="1"/>
</dbReference>
<dbReference type="Pfam" id="PF03466">
    <property type="entry name" value="LysR_substrate"/>
    <property type="match status" value="1"/>
</dbReference>
<gene>
    <name evidence="6" type="ORF">GII30_21315</name>
</gene>
<dbReference type="PROSITE" id="PS50931">
    <property type="entry name" value="HTH_LYSR"/>
    <property type="match status" value="1"/>
</dbReference>
<dbReference type="EMBL" id="CP045810">
    <property type="protein sequence ID" value="QHN41362.1"/>
    <property type="molecule type" value="Genomic_DNA"/>
</dbReference>
<dbReference type="Gene3D" id="1.10.10.10">
    <property type="entry name" value="Winged helix-like DNA-binding domain superfamily/Winged helix DNA-binding domain"/>
    <property type="match status" value="1"/>
</dbReference>
<reference evidence="6" key="1">
    <citation type="journal article" date="2021" name="Nat. Microbiol.">
        <title>Cocultivation of an ultrasmall environmental parasitic bacterium with lytic ability against bacteria associated with wastewater foams.</title>
        <authorList>
            <person name="Batinovic S."/>
            <person name="Rose J.J.A."/>
            <person name="Ratcliffe J."/>
            <person name="Seviour R.J."/>
            <person name="Petrovski S."/>
        </authorList>
    </citation>
    <scope>NUCLEOTIDE SEQUENCE</scope>
    <source>
        <strain evidence="6">CON44</strain>
    </source>
</reference>
<dbReference type="InterPro" id="IPR036390">
    <property type="entry name" value="WH_DNA-bd_sf"/>
</dbReference>
<dbReference type="GO" id="GO:2000142">
    <property type="term" value="P:regulation of DNA-templated transcription initiation"/>
    <property type="evidence" value="ECO:0007669"/>
    <property type="project" value="TreeGrafter"/>
</dbReference>
<evidence type="ECO:0000256" key="1">
    <source>
        <dbReference type="ARBA" id="ARBA00009437"/>
    </source>
</evidence>
<dbReference type="PANTHER" id="PTHR30293">
    <property type="entry name" value="TRANSCRIPTIONAL REGULATORY PROTEIN NAC-RELATED"/>
    <property type="match status" value="1"/>
</dbReference>
<keyword evidence="3" id="KW-0238">DNA-binding</keyword>
<dbReference type="GO" id="GO:0003677">
    <property type="term" value="F:DNA binding"/>
    <property type="evidence" value="ECO:0007669"/>
    <property type="project" value="UniProtKB-KW"/>
</dbReference>
<protein>
    <submittedName>
        <fullName evidence="6">LysR family transcriptional regulator</fullName>
    </submittedName>
</protein>
<keyword evidence="4" id="KW-0010">Activator</keyword>
<dbReference type="FunFam" id="1.10.10.10:FF:000001">
    <property type="entry name" value="LysR family transcriptional regulator"/>
    <property type="match status" value="1"/>
</dbReference>
<evidence type="ECO:0000256" key="4">
    <source>
        <dbReference type="ARBA" id="ARBA00023159"/>
    </source>
</evidence>
<keyword evidence="2" id="KW-0805">Transcription regulation</keyword>
<organism evidence="6">
    <name type="scientific">Gordonia amarae</name>
    <dbReference type="NCBI Taxonomy" id="36821"/>
    <lineage>
        <taxon>Bacteria</taxon>
        <taxon>Bacillati</taxon>
        <taxon>Actinomycetota</taxon>
        <taxon>Actinomycetes</taxon>
        <taxon>Mycobacteriales</taxon>
        <taxon>Gordoniaceae</taxon>
        <taxon>Gordonia</taxon>
    </lineage>
</organism>
<dbReference type="Pfam" id="PF00126">
    <property type="entry name" value="HTH_1"/>
    <property type="match status" value="1"/>
</dbReference>
<evidence type="ECO:0000256" key="3">
    <source>
        <dbReference type="ARBA" id="ARBA00023125"/>
    </source>
</evidence>
<dbReference type="Gene3D" id="3.40.190.10">
    <property type="entry name" value="Periplasmic binding protein-like II"/>
    <property type="match status" value="2"/>
</dbReference>
<name>A0A857LSH6_9ACTN</name>
<sequence length="324" mass="34816">MDTHRLSYFLAIAEEGSMTKAAATLGIAQPALSRQLHRLEEQLGVKLFHRTARGMELTDEGERLRAGTAVPLRQLELAVRYAGSSLARVERGLRLGLLESTLGVLAHPLLSVLASAFPKLTVTVTASDTDSLISALTRGALDIVITDQVADNRLFGGELITEDVVVLGGATSDLTPEVPFLFGDVEGLPLVLPSSQNGLRTSLENAALRCRLLLQPRYATDSLQLTKDLIQSGAAFGLLPRSACADEIESGRIRWAPLADPAVSQTLMMASTREIEIPRGLAIQIGQIIHDEVGRLAASGRWPGRPIPPLRTHRSRADLSPGPH</sequence>
<dbReference type="PRINTS" id="PR00039">
    <property type="entry name" value="HTHLYSR"/>
</dbReference>
<evidence type="ECO:0000313" key="6">
    <source>
        <dbReference type="EMBL" id="QHN41362.1"/>
    </source>
</evidence>
<dbReference type="AlphaFoldDB" id="A0A857LSH6"/>